<dbReference type="GO" id="GO:0005886">
    <property type="term" value="C:plasma membrane"/>
    <property type="evidence" value="ECO:0007669"/>
    <property type="project" value="UniProtKB-SubCell"/>
</dbReference>
<organism evidence="7 10">
    <name type="scientific">Candidatus Cryosericum hinesii</name>
    <dbReference type="NCBI Taxonomy" id="2290915"/>
    <lineage>
        <taxon>Bacteria</taxon>
        <taxon>Pseudomonadati</taxon>
        <taxon>Caldisericota/Cryosericota group</taxon>
        <taxon>Candidatus Cryosericota</taxon>
        <taxon>Candidatus Cryosericia</taxon>
        <taxon>Candidatus Cryosericales</taxon>
        <taxon>Candidatus Cryosericaceae</taxon>
        <taxon>Candidatus Cryosericum</taxon>
    </lineage>
</organism>
<evidence type="ECO:0000256" key="5">
    <source>
        <dbReference type="ARBA" id="ARBA00023136"/>
    </source>
</evidence>
<feature type="transmembrane region" description="Helical" evidence="6">
    <location>
        <begin position="241"/>
        <end position="263"/>
    </location>
</feature>
<keyword evidence="2" id="KW-1003">Cell membrane</keyword>
<evidence type="ECO:0000256" key="2">
    <source>
        <dbReference type="ARBA" id="ARBA00022475"/>
    </source>
</evidence>
<comment type="caution">
    <text evidence="7">The sequence shown here is derived from an EMBL/GenBank/DDBJ whole genome shotgun (WGS) entry which is preliminary data.</text>
</comment>
<feature type="transmembrane region" description="Helical" evidence="6">
    <location>
        <begin position="88"/>
        <end position="110"/>
    </location>
</feature>
<dbReference type="AlphaFoldDB" id="A0A398DJA3"/>
<comment type="subcellular location">
    <subcellularLocation>
        <location evidence="1">Cell membrane</location>
        <topology evidence="1">Multi-pass membrane protein</topology>
    </subcellularLocation>
</comment>
<evidence type="ECO:0000256" key="1">
    <source>
        <dbReference type="ARBA" id="ARBA00004651"/>
    </source>
</evidence>
<dbReference type="Pfam" id="PF03631">
    <property type="entry name" value="Virul_fac_BrkB"/>
    <property type="match status" value="1"/>
</dbReference>
<feature type="transmembrane region" description="Helical" evidence="6">
    <location>
        <begin position="21"/>
        <end position="50"/>
    </location>
</feature>
<evidence type="ECO:0000313" key="9">
    <source>
        <dbReference type="Proteomes" id="UP000265724"/>
    </source>
</evidence>
<keyword evidence="9" id="KW-1185">Reference proteome</keyword>
<evidence type="ECO:0000313" key="7">
    <source>
        <dbReference type="EMBL" id="RIE12228.1"/>
    </source>
</evidence>
<dbReference type="Proteomes" id="UP000266042">
    <property type="component" value="Unassembled WGS sequence"/>
</dbReference>
<feature type="transmembrane region" description="Helical" evidence="6">
    <location>
        <begin position="131"/>
        <end position="153"/>
    </location>
</feature>
<keyword evidence="5 6" id="KW-0472">Membrane</keyword>
<gene>
    <name evidence="8" type="ORF">SMC2_07095</name>
    <name evidence="7" type="ORF">SMC3_07485</name>
</gene>
<dbReference type="EMBL" id="QXIW01000031">
    <property type="protein sequence ID" value="RIE12228.1"/>
    <property type="molecule type" value="Genomic_DNA"/>
</dbReference>
<reference evidence="9 10" key="1">
    <citation type="submission" date="2018-09" db="EMBL/GenBank/DDBJ databases">
        <title>Discovery and Ecogenomic Context for Candidatus Cryosericales, a Global Caldiserica Order Active in Thawing Permafrost.</title>
        <authorList>
            <person name="Martinez M.A."/>
            <person name="Woodcroft B.J."/>
            <person name="Ignacio Espinoza J.C."/>
            <person name="Zayed A."/>
            <person name="Singleton C.M."/>
            <person name="Boyd J."/>
            <person name="Li Y.-F."/>
            <person name="Purvine S."/>
            <person name="Maughan H."/>
            <person name="Hodgkins S.B."/>
            <person name="Anderson D."/>
            <person name="Sederholm M."/>
            <person name="Temperton B."/>
            <person name="Saleska S.R."/>
            <person name="Tyson G.W."/>
            <person name="Rich V.I."/>
        </authorList>
    </citation>
    <scope>NUCLEOTIDE SEQUENCE [LARGE SCALE GENOMIC DNA]</scope>
    <source>
        <strain evidence="8 9">SMC2</strain>
        <strain evidence="7 10">SMC3</strain>
    </source>
</reference>
<evidence type="ECO:0000256" key="3">
    <source>
        <dbReference type="ARBA" id="ARBA00022692"/>
    </source>
</evidence>
<dbReference type="RefSeq" id="WP_119087202.1">
    <property type="nucleotide sequence ID" value="NZ_QXIV01000020.1"/>
</dbReference>
<dbReference type="PANTHER" id="PTHR30213">
    <property type="entry name" value="INNER MEMBRANE PROTEIN YHJD"/>
    <property type="match status" value="1"/>
</dbReference>
<evidence type="ECO:0000256" key="6">
    <source>
        <dbReference type="SAM" id="Phobius"/>
    </source>
</evidence>
<sequence length="284" mass="31991">MRKTKSWKFLKDIYARFMNDDLLSIGAQASFYLLFSLFPFLIFLIVLLAYMPMVNFQDSIQALAALMPANAYLILRDMVNQTIASRSVTLLSFGMLSALWSSASGVTTLIQGINRAYDQEETRRSWKVSAVSLYFTFELAIAIIFSLVLIVFGKVLGTQLFRFLGFSDVSLAIWSYLGYIITLITTILVFVSLYQNTPNRRLGFREVVPGAVIASLGWIIVSIAFSYYIDNFGNYSKVYGSLGGIIALLMWLYVSSIIILMGAEINASLMFSKTGLEKLKLRRF</sequence>
<keyword evidence="4 6" id="KW-1133">Transmembrane helix</keyword>
<feature type="transmembrane region" description="Helical" evidence="6">
    <location>
        <begin position="207"/>
        <end position="229"/>
    </location>
</feature>
<dbReference type="EMBL" id="QXIX01000055">
    <property type="protein sequence ID" value="RIE12362.1"/>
    <property type="molecule type" value="Genomic_DNA"/>
</dbReference>
<name>A0A398DJA3_9BACT</name>
<evidence type="ECO:0000256" key="4">
    <source>
        <dbReference type="ARBA" id="ARBA00022989"/>
    </source>
</evidence>
<keyword evidence="3 6" id="KW-0812">Transmembrane</keyword>
<evidence type="ECO:0000313" key="10">
    <source>
        <dbReference type="Proteomes" id="UP000266042"/>
    </source>
</evidence>
<dbReference type="PIRSF" id="PIRSF035875">
    <property type="entry name" value="RNase_BN"/>
    <property type="match status" value="1"/>
</dbReference>
<protein>
    <submittedName>
        <fullName evidence="7">YihY/virulence factor BrkB family protein</fullName>
    </submittedName>
</protein>
<dbReference type="InterPro" id="IPR017039">
    <property type="entry name" value="Virul_fac_BrkB"/>
</dbReference>
<evidence type="ECO:0000313" key="8">
    <source>
        <dbReference type="EMBL" id="RIE12362.1"/>
    </source>
</evidence>
<dbReference type="Proteomes" id="UP000265724">
    <property type="component" value="Unassembled WGS sequence"/>
</dbReference>
<dbReference type="NCBIfam" id="TIGR00765">
    <property type="entry name" value="yihY_not_rbn"/>
    <property type="match status" value="1"/>
</dbReference>
<proteinExistence type="predicted"/>
<dbReference type="PANTHER" id="PTHR30213:SF0">
    <property type="entry name" value="UPF0761 MEMBRANE PROTEIN YIHY"/>
    <property type="match status" value="1"/>
</dbReference>
<accession>A0A398DJA3</accession>
<feature type="transmembrane region" description="Helical" evidence="6">
    <location>
        <begin position="173"/>
        <end position="195"/>
    </location>
</feature>